<evidence type="ECO:0000256" key="2">
    <source>
        <dbReference type="SAM" id="Phobius"/>
    </source>
</evidence>
<comment type="caution">
    <text evidence="3">The sequence shown here is derived from an EMBL/GenBank/DDBJ whole genome shotgun (WGS) entry which is preliminary data.</text>
</comment>
<keyword evidence="4" id="KW-1185">Reference proteome</keyword>
<dbReference type="AlphaFoldDB" id="A0A8H8QVV5"/>
<keyword evidence="2" id="KW-0812">Transmembrane</keyword>
<dbReference type="OrthoDB" id="3639251at2759"/>
<keyword evidence="2" id="KW-0472">Membrane</keyword>
<evidence type="ECO:0000313" key="3">
    <source>
        <dbReference type="EMBL" id="TVY23476.1"/>
    </source>
</evidence>
<protein>
    <submittedName>
        <fullName evidence="3">Uncharacterized protein</fullName>
    </submittedName>
</protein>
<feature type="region of interest" description="Disordered" evidence="1">
    <location>
        <begin position="103"/>
        <end position="129"/>
    </location>
</feature>
<dbReference type="EMBL" id="QGMH01000178">
    <property type="protein sequence ID" value="TVY23476.1"/>
    <property type="molecule type" value="Genomic_DNA"/>
</dbReference>
<feature type="compositionally biased region" description="Acidic residues" evidence="1">
    <location>
        <begin position="103"/>
        <end position="112"/>
    </location>
</feature>
<feature type="transmembrane region" description="Helical" evidence="2">
    <location>
        <begin position="21"/>
        <end position="42"/>
    </location>
</feature>
<proteinExistence type="predicted"/>
<dbReference type="Proteomes" id="UP000431533">
    <property type="component" value="Unassembled WGS sequence"/>
</dbReference>
<dbReference type="GeneID" id="41987308"/>
<evidence type="ECO:0000313" key="4">
    <source>
        <dbReference type="Proteomes" id="UP000431533"/>
    </source>
</evidence>
<dbReference type="RefSeq" id="XP_031002264.1">
    <property type="nucleotide sequence ID" value="XM_031152042.1"/>
</dbReference>
<reference evidence="3 4" key="1">
    <citation type="submission" date="2018-05" db="EMBL/GenBank/DDBJ databases">
        <title>Genome sequencing and assembly of the regulated plant pathogen Lachnellula willkommii and related sister species for the development of diagnostic species identification markers.</title>
        <authorList>
            <person name="Giroux E."/>
            <person name="Bilodeau G."/>
        </authorList>
    </citation>
    <scope>NUCLEOTIDE SEQUENCE [LARGE SCALE GENOMIC DNA]</scope>
    <source>
        <strain evidence="3 4">CBS 185.66</strain>
    </source>
</reference>
<organism evidence="3 4">
    <name type="scientific">Lachnellula hyalina</name>
    <dbReference type="NCBI Taxonomy" id="1316788"/>
    <lineage>
        <taxon>Eukaryota</taxon>
        <taxon>Fungi</taxon>
        <taxon>Dikarya</taxon>
        <taxon>Ascomycota</taxon>
        <taxon>Pezizomycotina</taxon>
        <taxon>Leotiomycetes</taxon>
        <taxon>Helotiales</taxon>
        <taxon>Lachnaceae</taxon>
        <taxon>Lachnellula</taxon>
    </lineage>
</organism>
<feature type="transmembrane region" description="Helical" evidence="2">
    <location>
        <begin position="54"/>
        <end position="74"/>
    </location>
</feature>
<name>A0A8H8QVV5_9HELO</name>
<gene>
    <name evidence="3" type="ORF">LHYA1_G007110</name>
</gene>
<sequence length="129" mass="14367">MTPRQKLIFDRIPQDPEARSLIVGVAVAVYYAVSAWSQVLVWPAVQAPYYKYGWQSALALWVLVIIMTCVLRFIDIRYLLPKRLAFATTLIYTDAAEEELGGDTIESDAAEDPDSKAAKQVKTSNVASI</sequence>
<evidence type="ECO:0000256" key="1">
    <source>
        <dbReference type="SAM" id="MobiDB-lite"/>
    </source>
</evidence>
<accession>A0A8H8QVV5</accession>
<keyword evidence="2" id="KW-1133">Transmembrane helix</keyword>